<dbReference type="InterPro" id="IPR023696">
    <property type="entry name" value="Ureohydrolase_dom_sf"/>
</dbReference>
<dbReference type="RefSeq" id="XP_014653490.1">
    <property type="nucleotide sequence ID" value="XM_014798004.1"/>
</dbReference>
<gene>
    <name evidence="1" type="ORF">PAN0_066d6559</name>
</gene>
<dbReference type="Gene3D" id="3.40.800.20">
    <property type="entry name" value="Histone deacetylase domain"/>
    <property type="match status" value="1"/>
</dbReference>
<dbReference type="GO" id="GO:0010468">
    <property type="term" value="P:regulation of gene expression"/>
    <property type="evidence" value="ECO:0007669"/>
    <property type="project" value="UniProtKB-ARBA"/>
</dbReference>
<organism evidence="1 2">
    <name type="scientific">Pseudozyma antarctica</name>
    <name type="common">Yeast</name>
    <name type="synonym">Candida antarctica</name>
    <dbReference type="NCBI Taxonomy" id="84753"/>
    <lineage>
        <taxon>Eukaryota</taxon>
        <taxon>Fungi</taxon>
        <taxon>Dikarya</taxon>
        <taxon>Basidiomycota</taxon>
        <taxon>Ustilaginomycotina</taxon>
        <taxon>Ustilaginomycetes</taxon>
        <taxon>Ustilaginales</taxon>
        <taxon>Ustilaginaceae</taxon>
        <taxon>Moesziomyces</taxon>
    </lineage>
</organism>
<dbReference type="Pfam" id="PF00850">
    <property type="entry name" value="Hist_deacetyl"/>
    <property type="match status" value="2"/>
</dbReference>
<dbReference type="AlphaFoldDB" id="A0A081CNR8"/>
<dbReference type="OrthoDB" id="73273at2759"/>
<dbReference type="EMBL" id="DF830133">
    <property type="protein sequence ID" value="GAK68314.1"/>
    <property type="molecule type" value="Genomic_DNA"/>
</dbReference>
<evidence type="ECO:0000313" key="1">
    <source>
        <dbReference type="EMBL" id="GAK68314.1"/>
    </source>
</evidence>
<dbReference type="Proteomes" id="UP000053758">
    <property type="component" value="Unassembled WGS sequence"/>
</dbReference>
<accession>A0A081CNR8</accession>
<proteinExistence type="predicted"/>
<dbReference type="GeneID" id="26307361"/>
<name>A0A081CNR8_PSEA2</name>
<dbReference type="PANTHER" id="PTHR48252:SF77">
    <property type="entry name" value="HISTONE DEACETYLASE DOMAIN-CONTAINING PROTEIN"/>
    <property type="match status" value="1"/>
</dbReference>
<dbReference type="PANTHER" id="PTHR48252">
    <property type="entry name" value="HISTONE DEACETYLASE 2-RELATED"/>
    <property type="match status" value="1"/>
</dbReference>
<dbReference type="SUPFAM" id="SSF52768">
    <property type="entry name" value="Arginase/deacetylase"/>
    <property type="match status" value="1"/>
</dbReference>
<dbReference type="PRINTS" id="PR01270">
    <property type="entry name" value="HDASUPER"/>
</dbReference>
<dbReference type="HOGENOM" id="CLU_007727_7_6_1"/>
<evidence type="ECO:0000313" key="2">
    <source>
        <dbReference type="Proteomes" id="UP000053758"/>
    </source>
</evidence>
<dbReference type="InterPro" id="IPR037138">
    <property type="entry name" value="His_deacetylse_dom_sf"/>
</dbReference>
<protein>
    <submittedName>
        <fullName evidence="1">Arginase/deacetylase</fullName>
    </submittedName>
</protein>
<dbReference type="InterPro" id="IPR000286">
    <property type="entry name" value="HDACs"/>
</dbReference>
<dbReference type="InterPro" id="IPR023801">
    <property type="entry name" value="His_deacetylse_dom"/>
</dbReference>
<sequence length="534" mass="57390">MAVVPDPPRVAYVVSGDLVHYADLLPSNKGRSSHVHSLVHHLDLLDLSTLDDGSDDADDDNLKRGKPAGSSERERFLAAISADESAASPPKSDRRRAAVYLPLPATRQQLTTFHGEPFVDHLTRGKSAQAQDSKPPRKRQRTANDAGTSESDPNSDSDSDVSRTSHGKRTASVKNQFGLQDDCPTFDGLEKHVSLIAGASITAAELLATGQADIAIAWDGGRHHAKKHAASGFCYINDAVLAILALRKPRKVTVTTTVPREAGDEATVRKTTIKRVQRVLYLDLDLHWGDGVEEAFHTSASVLTLSIHHYAPGFFPCYTASSDSRYGAPGSLGADPGAADTTINIPLAMGTSDASLERVMEATVQPVVEAWQPEMVVVQCGVDGLAADPMAVWNLSAAAYVAAIQRVLGWKRPTLLLGGGGYDTANAARCWSLITAAALGRYEDTTKRRAAAPSFEPHTLVDRESVEAKPEDNVQTQSISLETGVPDHAFWPAYAPHYTLNVPAGEMIDHNPPAYFDEIHVSLAARIESFTKSS</sequence>
<reference evidence="2" key="1">
    <citation type="journal article" date="2014" name="Genome Announc.">
        <title>Draft Genome Sequence of the Yeast Pseudozyma antarctica Type Strain JCM10317, a Producer of the Glycolipid Biosurfactants, Mannosylerythritol Lipids.</title>
        <authorList>
            <person name="Saika A."/>
            <person name="Koike H."/>
            <person name="Hori T."/>
            <person name="Fukuoka T."/>
            <person name="Sato S."/>
            <person name="Habe H."/>
            <person name="Kitamoto D."/>
            <person name="Morita T."/>
        </authorList>
    </citation>
    <scope>NUCLEOTIDE SEQUENCE [LARGE SCALE GENOMIC DNA]</scope>
    <source>
        <strain evidence="2">JCM 10317</strain>
    </source>
</reference>
<keyword evidence="2" id="KW-1185">Reference proteome</keyword>